<comment type="caution">
    <text evidence="8">The sequence shown here is derived from an EMBL/GenBank/DDBJ whole genome shotgun (WGS) entry which is preliminary data.</text>
</comment>
<evidence type="ECO:0000256" key="3">
    <source>
        <dbReference type="ARBA" id="ARBA00022679"/>
    </source>
</evidence>
<keyword evidence="9" id="KW-1185">Reference proteome</keyword>
<dbReference type="InterPro" id="IPR033904">
    <property type="entry name" value="Trans_IPPS_HH"/>
</dbReference>
<dbReference type="NCBIfam" id="TIGR03467">
    <property type="entry name" value="HpnE"/>
    <property type="match status" value="1"/>
</dbReference>
<dbReference type="GO" id="GO:0051996">
    <property type="term" value="F:squalene synthase [NAD(P)H] activity"/>
    <property type="evidence" value="ECO:0007669"/>
    <property type="project" value="InterPro"/>
</dbReference>
<feature type="compositionally biased region" description="Low complexity" evidence="6">
    <location>
        <begin position="264"/>
        <end position="276"/>
    </location>
</feature>
<dbReference type="UniPathway" id="UPA00799"/>
<gene>
    <name evidence="8" type="ORF">Sfulv_53410</name>
</gene>
<dbReference type="GO" id="GO:0016117">
    <property type="term" value="P:carotenoid biosynthetic process"/>
    <property type="evidence" value="ECO:0007669"/>
    <property type="project" value="UniProtKB-ARBA"/>
</dbReference>
<evidence type="ECO:0000256" key="1">
    <source>
        <dbReference type="ARBA" id="ARBA00001974"/>
    </source>
</evidence>
<evidence type="ECO:0000256" key="2">
    <source>
        <dbReference type="ARBA" id="ARBA00004684"/>
    </source>
</evidence>
<dbReference type="SUPFAM" id="SSF51905">
    <property type="entry name" value="FAD/NAD(P)-binding domain"/>
    <property type="match status" value="1"/>
</dbReference>
<dbReference type="InterPro" id="IPR044843">
    <property type="entry name" value="Trans_IPPS_bact-type"/>
</dbReference>
<comment type="pathway">
    <text evidence="2">Carotenoid biosynthesis; phytoene biosynthesis.</text>
</comment>
<dbReference type="SUPFAM" id="SSF48576">
    <property type="entry name" value="Terpenoid synthases"/>
    <property type="match status" value="1"/>
</dbReference>
<feature type="compositionally biased region" description="Low complexity" evidence="6">
    <location>
        <begin position="298"/>
        <end position="309"/>
    </location>
</feature>
<feature type="region of interest" description="Disordered" evidence="6">
    <location>
        <begin position="261"/>
        <end position="367"/>
    </location>
</feature>
<dbReference type="InterPro" id="IPR002060">
    <property type="entry name" value="Squ/phyt_synthse"/>
</dbReference>
<dbReference type="PRINTS" id="PR00757">
    <property type="entry name" value="AMINEOXDASEF"/>
</dbReference>
<dbReference type="Proteomes" id="UP000498980">
    <property type="component" value="Unassembled WGS sequence"/>
</dbReference>
<dbReference type="InterPro" id="IPR036188">
    <property type="entry name" value="FAD/NAD-bd_sf"/>
</dbReference>
<dbReference type="InterPro" id="IPR019845">
    <property type="entry name" value="Squalene/phytoene_synthase_CS"/>
</dbReference>
<feature type="binding site" evidence="5">
    <location>
        <position position="605"/>
    </location>
    <ligand>
        <name>FAD</name>
        <dbReference type="ChEBI" id="CHEBI:57692"/>
    </ligand>
</feature>
<dbReference type="InterPro" id="IPR002937">
    <property type="entry name" value="Amino_oxidase"/>
</dbReference>
<dbReference type="EMBL" id="BLWC01000001">
    <property type="protein sequence ID" value="GFN00531.1"/>
    <property type="molecule type" value="Genomic_DNA"/>
</dbReference>
<dbReference type="Gene3D" id="1.10.600.10">
    <property type="entry name" value="Farnesyl Diphosphate Synthase"/>
    <property type="match status" value="1"/>
</dbReference>
<dbReference type="SFLD" id="SFLDS00005">
    <property type="entry name" value="Isoprenoid_Synthase_Type_I"/>
    <property type="match status" value="1"/>
</dbReference>
<dbReference type="InterPro" id="IPR017830">
    <property type="entry name" value="SQase_HpnE"/>
</dbReference>
<keyword evidence="3" id="KW-0808">Transferase</keyword>
<evidence type="ECO:0000256" key="6">
    <source>
        <dbReference type="SAM" id="MobiDB-lite"/>
    </source>
</evidence>
<reference evidence="8 9" key="1">
    <citation type="submission" date="2020-05" db="EMBL/GenBank/DDBJ databases">
        <title>Whole genome shotgun sequence of Streptomyces fulvorobeus NBRC 15897.</title>
        <authorList>
            <person name="Komaki H."/>
            <person name="Tamura T."/>
        </authorList>
    </citation>
    <scope>NUCLEOTIDE SEQUENCE [LARGE SCALE GENOMIC DNA]</scope>
    <source>
        <strain evidence="8 9">NBRC 15897</strain>
    </source>
</reference>
<proteinExistence type="predicted"/>
<keyword evidence="4" id="KW-0560">Oxidoreductase</keyword>
<dbReference type="CDD" id="cd00683">
    <property type="entry name" value="Trans_IPPS_HH"/>
    <property type="match status" value="1"/>
</dbReference>
<name>A0A7J0CDE1_9ACTN</name>
<dbReference type="PROSITE" id="PS01044">
    <property type="entry name" value="SQUALEN_PHYTOEN_SYN_1"/>
    <property type="match status" value="1"/>
</dbReference>
<dbReference type="PROSITE" id="PS01045">
    <property type="entry name" value="SQUALEN_PHYTOEN_SYN_2"/>
    <property type="match status" value="1"/>
</dbReference>
<evidence type="ECO:0000313" key="9">
    <source>
        <dbReference type="Proteomes" id="UP000498980"/>
    </source>
</evidence>
<dbReference type="PANTHER" id="PTHR31480">
    <property type="entry name" value="BIFUNCTIONAL LYCOPENE CYCLASE/PHYTOENE SYNTHASE"/>
    <property type="match status" value="1"/>
</dbReference>
<dbReference type="SFLD" id="SFLDG01212">
    <property type="entry name" value="Phytoene_synthase_like"/>
    <property type="match status" value="1"/>
</dbReference>
<feature type="region of interest" description="Disordered" evidence="6">
    <location>
        <begin position="219"/>
        <end position="245"/>
    </location>
</feature>
<feature type="domain" description="Amine oxidase" evidence="7">
    <location>
        <begin position="377"/>
        <end position="805"/>
    </location>
</feature>
<comment type="cofactor">
    <cofactor evidence="1">
        <name>FAD</name>
        <dbReference type="ChEBI" id="CHEBI:57692"/>
    </cofactor>
</comment>
<dbReference type="GO" id="GO:0016491">
    <property type="term" value="F:oxidoreductase activity"/>
    <property type="evidence" value="ECO:0007669"/>
    <property type="project" value="UniProtKB-KW"/>
</dbReference>
<evidence type="ECO:0000256" key="4">
    <source>
        <dbReference type="ARBA" id="ARBA00023002"/>
    </source>
</evidence>
<evidence type="ECO:0000256" key="5">
    <source>
        <dbReference type="PIRSR" id="PIRSR601613-1"/>
    </source>
</evidence>
<dbReference type="GO" id="GO:0004311">
    <property type="term" value="F:geranylgeranyl diphosphate synthase activity"/>
    <property type="evidence" value="ECO:0007669"/>
    <property type="project" value="InterPro"/>
</dbReference>
<dbReference type="InterPro" id="IPR008949">
    <property type="entry name" value="Isoprenoid_synthase_dom_sf"/>
</dbReference>
<sequence>MSPTVEGQTTYMSAPVQAAYSYCEAVTGQQARNFAYGIRLLPYEKRQAMSALYAFSRRVDDIGDGELVPETKWTRLEGTRALLERIRAGAVDEDDTDPVAVALADAARRFPLPLGGLDELIDGVLMDVRGATYETWDALATYCRCVAGAIGRLSLGVFGTEQGAPGADRAAEYADTLGLALQLTNILRDVREDAANGRTYLPAEDLEKFGCSAGFHRATRRQAPTSRGWSTSRSGAPAPCSPRGTGCCRCSTAAAGRAWPRWPGSTAASWTGSSATRRPCCAAGSPCRDTRRRTSRCAASPASTRGTSRASRRGDAPDAPGRTYPAARRRPGTAGNPAVARRVPDCDDPGGQEPARGGRMSEESPRASRAVVVGGGLAGMTAALRLADAGVGVTLLEGRPRLGGLAFSFRRGELSVDNGQHVYLRCCTGYRWFLDRIGGARLAPLQDRLDVPVLDVGRAAGPRLGRLRRTGLPVPLHLAAGLAGYPHLSLAEKAGVGRAALALGRLDPADPALDGIDFGTWLGRHGQSPRAIEALWDLVGVATLNATAANASMALAAMVFKTGLLSEPGAADIGWAAVPLGELHDTLARKALDSAGVRTELRTRVGSVSRTEDDCWAVETDSERIEADTVVLAVPQGETHGLLPEGALHDPDRLLDIGTAPILNVHVVYDRKVLRRPFFAALGSPVQWVFDRTESSGLQGAGQYLAVSQSAALDEIDLPVGELRRRYLPELERLLPAARGAGVRDFFVTRERTATFAPAPGVGRLRPGTRTRAPGLQLAGAWTATGWPATMEGAVRSGFSAADAALGALGRRHEHPLQEAA</sequence>
<dbReference type="Gene3D" id="3.50.50.60">
    <property type="entry name" value="FAD/NAD(P)-binding domain"/>
    <property type="match status" value="1"/>
</dbReference>
<organism evidence="8 9">
    <name type="scientific">Streptomyces fulvorobeus</name>
    <dbReference type="NCBI Taxonomy" id="284028"/>
    <lineage>
        <taxon>Bacteria</taxon>
        <taxon>Bacillati</taxon>
        <taxon>Actinomycetota</taxon>
        <taxon>Actinomycetes</taxon>
        <taxon>Kitasatosporales</taxon>
        <taxon>Streptomycetaceae</taxon>
        <taxon>Streptomyces</taxon>
    </lineage>
</organism>
<dbReference type="InterPro" id="IPR001613">
    <property type="entry name" value="Flavin_amine_oxidase"/>
</dbReference>
<accession>A0A7J0CDE1</accession>
<dbReference type="AlphaFoldDB" id="A0A7J0CDE1"/>
<evidence type="ECO:0000313" key="8">
    <source>
        <dbReference type="EMBL" id="GFN00531.1"/>
    </source>
</evidence>
<protein>
    <recommendedName>
        <fullName evidence="7">Amine oxidase domain-containing protein</fullName>
    </recommendedName>
</protein>
<feature type="compositionally biased region" description="Polar residues" evidence="6">
    <location>
        <begin position="222"/>
        <end position="234"/>
    </location>
</feature>
<evidence type="ECO:0000259" key="7">
    <source>
        <dbReference type="Pfam" id="PF01593"/>
    </source>
</evidence>
<dbReference type="Pfam" id="PF01593">
    <property type="entry name" value="Amino_oxidase"/>
    <property type="match status" value="1"/>
</dbReference>
<dbReference type="Pfam" id="PF00494">
    <property type="entry name" value="SQS_PSY"/>
    <property type="match status" value="1"/>
</dbReference>
<dbReference type="SFLD" id="SFLDG01018">
    <property type="entry name" value="Squalene/Phytoene_Synthase_Lik"/>
    <property type="match status" value="1"/>
</dbReference>